<proteinExistence type="predicted"/>
<evidence type="ECO:0000313" key="1">
    <source>
        <dbReference type="EMBL" id="KAK7731781.1"/>
    </source>
</evidence>
<protein>
    <submittedName>
        <fullName evidence="1">Uncharacterized protein</fullName>
    </submittedName>
</protein>
<dbReference type="SUPFAM" id="SSF48576">
    <property type="entry name" value="Terpenoid synthases"/>
    <property type="match status" value="1"/>
</dbReference>
<dbReference type="AlphaFoldDB" id="A0AAN9YBY6"/>
<reference evidence="1 2" key="1">
    <citation type="journal article" date="2023" name="PLoS ONE">
        <title>Cytospora paraplurivora sp. nov. isolated from orchards with fruit tree decline syndrome in Ontario, Canada.</title>
        <authorList>
            <person name="Ilyukhin E."/>
            <person name="Nguyen H.D.T."/>
            <person name="Castle A.J."/>
            <person name="Ellouze W."/>
        </authorList>
    </citation>
    <scope>NUCLEOTIDE SEQUENCE [LARGE SCALE GENOMIC DNA]</scope>
    <source>
        <strain evidence="1 2">FDS-564</strain>
    </source>
</reference>
<keyword evidence="2" id="KW-1185">Reference proteome</keyword>
<dbReference type="Gene3D" id="1.10.600.10">
    <property type="entry name" value="Farnesyl Diphosphate Synthase"/>
    <property type="match status" value="1"/>
</dbReference>
<organism evidence="1 2">
    <name type="scientific">Cytospora paraplurivora</name>
    <dbReference type="NCBI Taxonomy" id="2898453"/>
    <lineage>
        <taxon>Eukaryota</taxon>
        <taxon>Fungi</taxon>
        <taxon>Dikarya</taxon>
        <taxon>Ascomycota</taxon>
        <taxon>Pezizomycotina</taxon>
        <taxon>Sordariomycetes</taxon>
        <taxon>Sordariomycetidae</taxon>
        <taxon>Diaporthales</taxon>
        <taxon>Cytosporaceae</taxon>
        <taxon>Cytospora</taxon>
    </lineage>
</organism>
<name>A0AAN9YBY6_9PEZI</name>
<dbReference type="EMBL" id="JAJSPL020000053">
    <property type="protein sequence ID" value="KAK7731781.1"/>
    <property type="molecule type" value="Genomic_DNA"/>
</dbReference>
<evidence type="ECO:0000313" key="2">
    <source>
        <dbReference type="Proteomes" id="UP001320245"/>
    </source>
</evidence>
<gene>
    <name evidence="1" type="ORF">SLS53_008602</name>
</gene>
<sequence length="126" mass="14734">MAQIILLPDFQAKWRWPRQINPETEGIRQETLDWTASFKAFTPRAQEAFDKCNFNLLTGLLYPWLRRDQLRCANDLMNLFFIFDEHSDKSGPSEVWDQVGVIIDALRNPDKPRPEGEWVGGEIARQ</sequence>
<dbReference type="InterPro" id="IPR008949">
    <property type="entry name" value="Isoprenoid_synthase_dom_sf"/>
</dbReference>
<comment type="caution">
    <text evidence="1">The sequence shown here is derived from an EMBL/GenBank/DDBJ whole genome shotgun (WGS) entry which is preliminary data.</text>
</comment>
<dbReference type="Proteomes" id="UP001320245">
    <property type="component" value="Unassembled WGS sequence"/>
</dbReference>
<accession>A0AAN9YBY6</accession>